<protein>
    <recommendedName>
        <fullName evidence="2">SigF-like NTF2-like domain-containing protein</fullName>
    </recommendedName>
</protein>
<dbReference type="Pfam" id="PF24840">
    <property type="entry name" value="NTF2_SigF"/>
    <property type="match status" value="1"/>
</dbReference>
<organism evidence="3 4">
    <name type="scientific">Dactylonectria macrodidyma</name>
    <dbReference type="NCBI Taxonomy" id="307937"/>
    <lineage>
        <taxon>Eukaryota</taxon>
        <taxon>Fungi</taxon>
        <taxon>Dikarya</taxon>
        <taxon>Ascomycota</taxon>
        <taxon>Pezizomycotina</taxon>
        <taxon>Sordariomycetes</taxon>
        <taxon>Hypocreomycetidae</taxon>
        <taxon>Hypocreales</taxon>
        <taxon>Nectriaceae</taxon>
        <taxon>Dactylonectria</taxon>
    </lineage>
</organism>
<keyword evidence="1" id="KW-1133">Transmembrane helix</keyword>
<sequence>MESPALEIEGVIRALTQGSPEEQKATLSRYFLSNSSFSHPFCYVPSFSKGSIPFAKQIDSLWVVSAIYQWYRTLSPRIDLRFESVAFDQSRGILYVSLRQNFVVWFIPFYSAPVRLVSVLHLAQRIPSWPEQKDVTTADQNNGLLDNRGSKKPIYYISCQEDLYPVSDCIRFVLPGFGPYLWLSWQLFSTFLCAMGSILFFPIYILLNRN</sequence>
<dbReference type="InterPro" id="IPR057514">
    <property type="entry name" value="NTF2_SigF"/>
</dbReference>
<dbReference type="PANTHER" id="PTHR35393:SF1">
    <property type="entry name" value="SNOAL-LIKE DOMAIN-CONTAINING PROTEIN"/>
    <property type="match status" value="1"/>
</dbReference>
<dbReference type="AlphaFoldDB" id="A0A9P9IMD7"/>
<evidence type="ECO:0000259" key="2">
    <source>
        <dbReference type="Pfam" id="PF24840"/>
    </source>
</evidence>
<evidence type="ECO:0000256" key="1">
    <source>
        <dbReference type="SAM" id="Phobius"/>
    </source>
</evidence>
<gene>
    <name evidence="3" type="ORF">EDB81DRAFT_201275</name>
</gene>
<keyword evidence="1" id="KW-0812">Transmembrane</keyword>
<evidence type="ECO:0000313" key="3">
    <source>
        <dbReference type="EMBL" id="KAH7125822.1"/>
    </source>
</evidence>
<proteinExistence type="predicted"/>
<keyword evidence="4" id="KW-1185">Reference proteome</keyword>
<accession>A0A9P9IMD7</accession>
<feature type="domain" description="SigF-like NTF2-like" evidence="2">
    <location>
        <begin position="1"/>
        <end position="124"/>
    </location>
</feature>
<dbReference type="EMBL" id="JAGMUV010000020">
    <property type="protein sequence ID" value="KAH7125822.1"/>
    <property type="molecule type" value="Genomic_DNA"/>
</dbReference>
<feature type="transmembrane region" description="Helical" evidence="1">
    <location>
        <begin position="185"/>
        <end position="207"/>
    </location>
</feature>
<dbReference type="PANTHER" id="PTHR35393">
    <property type="entry name" value="CHROMOSOME 1, WHOLE GENOME SHOTGUN SEQUENCE"/>
    <property type="match status" value="1"/>
</dbReference>
<comment type="caution">
    <text evidence="3">The sequence shown here is derived from an EMBL/GenBank/DDBJ whole genome shotgun (WGS) entry which is preliminary data.</text>
</comment>
<dbReference type="OrthoDB" id="2344312at2759"/>
<dbReference type="Proteomes" id="UP000738349">
    <property type="component" value="Unassembled WGS sequence"/>
</dbReference>
<keyword evidence="1" id="KW-0472">Membrane</keyword>
<name>A0A9P9IMD7_9HYPO</name>
<reference evidence="3" key="1">
    <citation type="journal article" date="2021" name="Nat. Commun.">
        <title>Genetic determinants of endophytism in the Arabidopsis root mycobiome.</title>
        <authorList>
            <person name="Mesny F."/>
            <person name="Miyauchi S."/>
            <person name="Thiergart T."/>
            <person name="Pickel B."/>
            <person name="Atanasova L."/>
            <person name="Karlsson M."/>
            <person name="Huettel B."/>
            <person name="Barry K.W."/>
            <person name="Haridas S."/>
            <person name="Chen C."/>
            <person name="Bauer D."/>
            <person name="Andreopoulos W."/>
            <person name="Pangilinan J."/>
            <person name="LaButti K."/>
            <person name="Riley R."/>
            <person name="Lipzen A."/>
            <person name="Clum A."/>
            <person name="Drula E."/>
            <person name="Henrissat B."/>
            <person name="Kohler A."/>
            <person name="Grigoriev I.V."/>
            <person name="Martin F.M."/>
            <person name="Hacquard S."/>
        </authorList>
    </citation>
    <scope>NUCLEOTIDE SEQUENCE</scope>
    <source>
        <strain evidence="3">MPI-CAGE-AT-0147</strain>
    </source>
</reference>
<evidence type="ECO:0000313" key="4">
    <source>
        <dbReference type="Proteomes" id="UP000738349"/>
    </source>
</evidence>